<dbReference type="SMART" id="SM00387">
    <property type="entry name" value="HATPase_c"/>
    <property type="match status" value="1"/>
</dbReference>
<evidence type="ECO:0000313" key="3">
    <source>
        <dbReference type="EMBL" id="MEL3974562.1"/>
    </source>
</evidence>
<feature type="transmembrane region" description="Helical" evidence="1">
    <location>
        <begin position="60"/>
        <end position="79"/>
    </location>
</feature>
<dbReference type="RefSeq" id="WP_341986104.1">
    <property type="nucleotide sequence ID" value="NZ_JBBYAF010000060.1"/>
</dbReference>
<dbReference type="PANTHER" id="PTHR40448">
    <property type="entry name" value="TWO-COMPONENT SENSOR HISTIDINE KINASE"/>
    <property type="match status" value="1"/>
</dbReference>
<name>A0ABU9KEM3_9BACI</name>
<reference evidence="3 4" key="1">
    <citation type="submission" date="2024-04" db="EMBL/GenBank/DDBJ databases">
        <title>Bacillus oryzaecorticis sp. nov., a moderately halophilic bacterium isolated from rice husks.</title>
        <authorList>
            <person name="Zhu H.-S."/>
        </authorList>
    </citation>
    <scope>NUCLEOTIDE SEQUENCE [LARGE SCALE GENOMIC DNA]</scope>
    <source>
        <strain evidence="3 4">ZC255</strain>
    </source>
</reference>
<keyword evidence="4" id="KW-1185">Reference proteome</keyword>
<dbReference type="Gene3D" id="1.10.287.130">
    <property type="match status" value="1"/>
</dbReference>
<proteinExistence type="predicted"/>
<organism evidence="3 4">
    <name type="scientific">Rossellomorea oryzaecorticis</name>
    <dbReference type="NCBI Taxonomy" id="1396505"/>
    <lineage>
        <taxon>Bacteria</taxon>
        <taxon>Bacillati</taxon>
        <taxon>Bacillota</taxon>
        <taxon>Bacilli</taxon>
        <taxon>Bacillales</taxon>
        <taxon>Bacillaceae</taxon>
        <taxon>Rossellomorea</taxon>
    </lineage>
</organism>
<dbReference type="Pfam" id="PF14501">
    <property type="entry name" value="HATPase_c_5"/>
    <property type="match status" value="1"/>
</dbReference>
<dbReference type="PANTHER" id="PTHR40448:SF1">
    <property type="entry name" value="TWO-COMPONENT SENSOR HISTIDINE KINASE"/>
    <property type="match status" value="1"/>
</dbReference>
<evidence type="ECO:0000256" key="1">
    <source>
        <dbReference type="SAM" id="Phobius"/>
    </source>
</evidence>
<evidence type="ECO:0000259" key="2">
    <source>
        <dbReference type="SMART" id="SM00387"/>
    </source>
</evidence>
<dbReference type="EMBL" id="JBBYAF010000060">
    <property type="protein sequence ID" value="MEL3974562.1"/>
    <property type="molecule type" value="Genomic_DNA"/>
</dbReference>
<keyword evidence="1" id="KW-0472">Membrane</keyword>
<sequence length="327" mass="37651">MKQQNLWYWTYIAIFSFIHLHFSLEGFQVDLHYMISIPVILSVTFLLYRNVQVSLSGLGARWHYSIFIWQCILIAVYLGTEPAPVQGLLFTIFIGFESVRIAGSRKISGLTQSVTQFEEERNQLNDTFRVVRSERHDFLKHISALHFMLEHSEVKEARVYLDDLVDGYEETNLSIRGERGSVAGILHDMYRRGKNKGIEMIYDLDMPLSTLPLSDKDIVTLLGNLLSNSLDACEEFQQKKGKHPEIILQFYKRSGLYVLNCENDSLEIPSRIIDKLYESYGHTTKAGGHEGLGTKMINDIVKKYGGYLDFIHKEESFTVKIKFPAIH</sequence>
<evidence type="ECO:0000313" key="4">
    <source>
        <dbReference type="Proteomes" id="UP001389717"/>
    </source>
</evidence>
<feature type="transmembrane region" description="Helical" evidence="1">
    <location>
        <begin position="7"/>
        <end position="24"/>
    </location>
</feature>
<dbReference type="SUPFAM" id="SSF55874">
    <property type="entry name" value="ATPase domain of HSP90 chaperone/DNA topoisomerase II/histidine kinase"/>
    <property type="match status" value="1"/>
</dbReference>
<comment type="caution">
    <text evidence="3">The sequence shown here is derived from an EMBL/GenBank/DDBJ whole genome shotgun (WGS) entry which is preliminary data.</text>
</comment>
<feature type="domain" description="Histidine kinase/HSP90-like ATPase" evidence="2">
    <location>
        <begin position="213"/>
        <end position="327"/>
    </location>
</feature>
<keyword evidence="1" id="KW-1133">Transmembrane helix</keyword>
<dbReference type="Proteomes" id="UP001389717">
    <property type="component" value="Unassembled WGS sequence"/>
</dbReference>
<accession>A0ABU9KEM3</accession>
<dbReference type="InterPro" id="IPR036890">
    <property type="entry name" value="HATPase_C_sf"/>
</dbReference>
<dbReference type="Gene3D" id="3.30.565.10">
    <property type="entry name" value="Histidine kinase-like ATPase, C-terminal domain"/>
    <property type="match status" value="1"/>
</dbReference>
<feature type="transmembrane region" description="Helical" evidence="1">
    <location>
        <begin position="30"/>
        <end position="48"/>
    </location>
</feature>
<keyword evidence="1" id="KW-0812">Transmembrane</keyword>
<dbReference type="InterPro" id="IPR003594">
    <property type="entry name" value="HATPase_dom"/>
</dbReference>
<dbReference type="InterPro" id="IPR032834">
    <property type="entry name" value="NatK-like_C"/>
</dbReference>
<protein>
    <submittedName>
        <fullName evidence="3">GHKL domain-containing protein</fullName>
    </submittedName>
</protein>
<gene>
    <name evidence="3" type="ORF">AAEO50_19930</name>
</gene>